<protein>
    <recommendedName>
        <fullName evidence="4">Alpha-galactosidase NEW3 domain-containing protein</fullName>
    </recommendedName>
</protein>
<dbReference type="AlphaFoldDB" id="M0AA31"/>
<evidence type="ECO:0000313" key="3">
    <source>
        <dbReference type="Proteomes" id="UP000011519"/>
    </source>
</evidence>
<dbReference type="OrthoDB" id="56770at2157"/>
<evidence type="ECO:0000256" key="1">
    <source>
        <dbReference type="SAM" id="MobiDB-lite"/>
    </source>
</evidence>
<sequence length="638" mass="67742">MRRTYLVGLLLVLLSVGLVAGSPLIVTASENPDFDVYLPENIVEPGEETAIELEIRNGASAEDDAEVGDTPPGDARDITVDVSAADDETPVSVQTETTPMPTMSSQMLLSESFDIVVDENASAGSYELEVEIDYTYTTSGGSERTSTDTETVDIVVDDRARFDADLIKSELIVGDRGTVQLELTNTGVENASDAVVQFGAADQNLQAVTPTTEESELSAGTEEYIGDWEINETVTATANMELADDAVARTYPVTAAVEFRDEEGVDQTSRELRVGAPTKDQQSFGLANVTSDLVVGEDGTVKGELVNEGPNPVDGAVIVVDDSGDNGIVPDLDDSLGSGSNVYPREGQYAIGQLEPGESAPFEFRIGVGGEAEPGPRVIETDVRYRNGADEVRTTTEPLDAMVDVAPERDEFALDALNATFERGTGGDVELTVTNQLNETVTDIEAKLFTNDPLDSSDDEAFIPALESGESATVVFDVSVEDGAMAQTYPLRLDFRYDDARSNSQLSDTYRVPIDVVEPEDDGLSTQALLVILGVVGGVGAAVWWFRSQLAAAVEGVPVLGRLAAISIPNPLARLRRSGAEGGGDDSAVETRFSEPDDGSESEPATDETGSPSDDTDVLDDRTAAQKEAEPDPAETDH</sequence>
<feature type="compositionally biased region" description="Acidic residues" evidence="1">
    <location>
        <begin position="596"/>
        <end position="606"/>
    </location>
</feature>
<dbReference type="PANTHER" id="PTHR35902:SF3">
    <property type="entry name" value="NPCBM-ASSOCIATED, NEW3 DOMAIN OF ALPHA-GALACTOSIDASE"/>
    <property type="match status" value="1"/>
</dbReference>
<dbReference type="EMBL" id="AOIM01000012">
    <property type="protein sequence ID" value="ELY94188.1"/>
    <property type="molecule type" value="Genomic_DNA"/>
</dbReference>
<dbReference type="RefSeq" id="WP_006651943.1">
    <property type="nucleotide sequence ID" value="NZ_AOIM01000012.1"/>
</dbReference>
<evidence type="ECO:0000313" key="2">
    <source>
        <dbReference type="EMBL" id="ELY94188.1"/>
    </source>
</evidence>
<evidence type="ECO:0008006" key="4">
    <source>
        <dbReference type="Google" id="ProtNLM"/>
    </source>
</evidence>
<reference evidence="2 3" key="1">
    <citation type="journal article" date="2014" name="PLoS Genet.">
        <title>Phylogenetically driven sequencing of extremely halophilic archaea reveals strategies for static and dynamic osmo-response.</title>
        <authorList>
            <person name="Becker E.A."/>
            <person name="Seitzer P.M."/>
            <person name="Tritt A."/>
            <person name="Larsen D."/>
            <person name="Krusor M."/>
            <person name="Yao A.I."/>
            <person name="Wu D."/>
            <person name="Madern D."/>
            <person name="Eisen J.A."/>
            <person name="Darling A.E."/>
            <person name="Facciotti M.T."/>
        </authorList>
    </citation>
    <scope>NUCLEOTIDE SEQUENCE [LARGE SCALE GENOMIC DNA]</scope>
    <source>
        <strain evidence="2 3">JCM 10989</strain>
    </source>
</reference>
<keyword evidence="3" id="KW-1185">Reference proteome</keyword>
<feature type="region of interest" description="Disordered" evidence="1">
    <location>
        <begin position="577"/>
        <end position="638"/>
    </location>
</feature>
<accession>M0AA31</accession>
<comment type="caution">
    <text evidence="2">The sequence shown here is derived from an EMBL/GenBank/DDBJ whole genome shotgun (WGS) entry which is preliminary data.</text>
</comment>
<organism evidence="2 3">
    <name type="scientific">Natrialba hulunbeirensis JCM 10989</name>
    <dbReference type="NCBI Taxonomy" id="1227493"/>
    <lineage>
        <taxon>Archaea</taxon>
        <taxon>Methanobacteriati</taxon>
        <taxon>Methanobacteriota</taxon>
        <taxon>Stenosarchaea group</taxon>
        <taxon>Halobacteria</taxon>
        <taxon>Halobacteriales</taxon>
        <taxon>Natrialbaceae</taxon>
        <taxon>Natrialba</taxon>
    </lineage>
</organism>
<dbReference type="Proteomes" id="UP000011519">
    <property type="component" value="Unassembled WGS sequence"/>
</dbReference>
<dbReference type="STRING" id="1227493.C483_03450"/>
<proteinExistence type="predicted"/>
<dbReference type="PANTHER" id="PTHR35902">
    <property type="entry name" value="S-LAYER DOMAIN-LIKE PROTEIN-RELATED"/>
    <property type="match status" value="1"/>
</dbReference>
<gene>
    <name evidence="2" type="ORF">C483_03450</name>
</gene>
<name>M0AA31_9EURY</name>
<dbReference type="PATRIC" id="fig|1227493.4.peg.655"/>
<feature type="compositionally biased region" description="Basic and acidic residues" evidence="1">
    <location>
        <begin position="619"/>
        <end position="638"/>
    </location>
</feature>